<feature type="transmembrane region" description="Helical" evidence="1">
    <location>
        <begin position="40"/>
        <end position="67"/>
    </location>
</feature>
<dbReference type="Pfam" id="PF14501">
    <property type="entry name" value="HATPase_c_5"/>
    <property type="match status" value="1"/>
</dbReference>
<name>A0A7W3UJ62_9LACO</name>
<feature type="domain" description="Sensor histidine kinase NatK-like C-terminal" evidence="2">
    <location>
        <begin position="336"/>
        <end position="433"/>
    </location>
</feature>
<protein>
    <submittedName>
        <fullName evidence="3">GHKL domain-containing protein</fullName>
    </submittedName>
</protein>
<dbReference type="PANTHER" id="PTHR40448:SF1">
    <property type="entry name" value="TWO-COMPONENT SENSOR HISTIDINE KINASE"/>
    <property type="match status" value="1"/>
</dbReference>
<feature type="transmembrane region" description="Helical" evidence="1">
    <location>
        <begin position="117"/>
        <end position="138"/>
    </location>
</feature>
<keyword evidence="1" id="KW-0472">Membrane</keyword>
<feature type="transmembrane region" description="Helical" evidence="1">
    <location>
        <begin position="79"/>
        <end position="97"/>
    </location>
</feature>
<dbReference type="Proteomes" id="UP000534578">
    <property type="component" value="Unassembled WGS sequence"/>
</dbReference>
<feature type="transmembrane region" description="Helical" evidence="1">
    <location>
        <begin position="188"/>
        <end position="208"/>
    </location>
</feature>
<sequence>MIQLSVGQSFIADWLNIIEIIVIYKLLVDNVSLRTLLINIINSLLILLLSILTIFSSLNIVSIVFYLWLVDKIKSNQNIVIDSIFAMCIGIIMSSGFDLVDHYTYTIFLQRKTDFSFLGWLIPFNDLLFTIIFGIIVIKLIRPRLTWFIVNFPRPVRLWKITSIFFLLYIWLTVVAEKDRIANEYAPLMLIMYLIIIFVGGIGFVSFIRSNAKAQRQQQLINSYRNKIATAQKVNAQYEDFRRERHDTRNMLLSVQGYIRDHKDKEAEKLLATFLQNDTVEKHYGEIDNALDKIKISGLHNLVKEKAYKIVEKGIPFSFEVNAEIDELPGSEIKTARIIGILMDNAIEATFKQAKPYIQFALLKHSPEVYELVIANSIEQKLNINTALKFEHSTKEGHQGIGLSNVTQLVENDDHYSFSAEVKDKVIMMTCFIQGK</sequence>
<reference evidence="3 4" key="1">
    <citation type="submission" date="2020-07" db="EMBL/GenBank/DDBJ databases">
        <title>Description of Limosilactobacillus balticus sp. nov., Limosilactobacillus agrestis sp. nov., Limosilactobacillus albertensis sp. nov., Limosilactobacillus rudii sp. nov., Limosilactobacillus fastidiosus sp. nov., five novel Limosilactobacillus species isolated from the vertebrate gastrointestinal tract, and proposal of 6 subspecies of Limosilactobacillus reuteri adapted to the gastrointestinal tract of specific vertebrate hosts.</title>
        <authorList>
            <person name="Li F."/>
            <person name="Cheng C."/>
            <person name="Zheng J."/>
            <person name="Quevedo R.M."/>
            <person name="Li J."/>
            <person name="Roos S."/>
            <person name="Gaenzle M.G."/>
            <person name="Walter J."/>
        </authorList>
    </citation>
    <scope>NUCLEOTIDE SEQUENCE [LARGE SCALE GENOMIC DNA]</scope>
    <source>
        <strain evidence="3 4">BG-MG3-A</strain>
    </source>
</reference>
<keyword evidence="1" id="KW-1133">Transmembrane helix</keyword>
<organism evidence="3 4">
    <name type="scientific">Limosilactobacillus agrestis</name>
    <dbReference type="NCBI Taxonomy" id="2759748"/>
    <lineage>
        <taxon>Bacteria</taxon>
        <taxon>Bacillati</taxon>
        <taxon>Bacillota</taxon>
        <taxon>Bacilli</taxon>
        <taxon>Lactobacillales</taxon>
        <taxon>Lactobacillaceae</taxon>
        <taxon>Limosilactobacillus</taxon>
    </lineage>
</organism>
<dbReference type="InterPro" id="IPR036890">
    <property type="entry name" value="HATPase_C_sf"/>
</dbReference>
<comment type="caution">
    <text evidence="3">The sequence shown here is derived from an EMBL/GenBank/DDBJ whole genome shotgun (WGS) entry which is preliminary data.</text>
</comment>
<dbReference type="Gene3D" id="3.30.565.10">
    <property type="entry name" value="Histidine kinase-like ATPase, C-terminal domain"/>
    <property type="match status" value="1"/>
</dbReference>
<feature type="transmembrane region" description="Helical" evidence="1">
    <location>
        <begin position="158"/>
        <end position="176"/>
    </location>
</feature>
<dbReference type="GO" id="GO:0042802">
    <property type="term" value="F:identical protein binding"/>
    <property type="evidence" value="ECO:0007669"/>
    <property type="project" value="TreeGrafter"/>
</dbReference>
<evidence type="ECO:0000256" key="1">
    <source>
        <dbReference type="SAM" id="Phobius"/>
    </source>
</evidence>
<proteinExistence type="predicted"/>
<dbReference type="EMBL" id="JACIVE010000059">
    <property type="protein sequence ID" value="MBB1095965.1"/>
    <property type="molecule type" value="Genomic_DNA"/>
</dbReference>
<evidence type="ECO:0000259" key="2">
    <source>
        <dbReference type="Pfam" id="PF14501"/>
    </source>
</evidence>
<dbReference type="InterPro" id="IPR032834">
    <property type="entry name" value="NatK-like_C"/>
</dbReference>
<gene>
    <name evidence="3" type="ORF">H5R92_07250</name>
</gene>
<keyword evidence="1" id="KW-0812">Transmembrane</keyword>
<dbReference type="AlphaFoldDB" id="A0A7W3UJ62"/>
<dbReference type="PANTHER" id="PTHR40448">
    <property type="entry name" value="TWO-COMPONENT SENSOR HISTIDINE KINASE"/>
    <property type="match status" value="1"/>
</dbReference>
<evidence type="ECO:0000313" key="3">
    <source>
        <dbReference type="EMBL" id="MBB1095965.1"/>
    </source>
</evidence>
<dbReference type="SUPFAM" id="SSF55874">
    <property type="entry name" value="ATPase domain of HSP90 chaperone/DNA topoisomerase II/histidine kinase"/>
    <property type="match status" value="1"/>
</dbReference>
<accession>A0A7W3UJ62</accession>
<evidence type="ECO:0000313" key="4">
    <source>
        <dbReference type="Proteomes" id="UP000534578"/>
    </source>
</evidence>